<reference evidence="3 4" key="2">
    <citation type="submission" date="2024-10" db="EMBL/GenBank/DDBJ databases">
        <authorList>
            <person name="Ryan C."/>
        </authorList>
    </citation>
    <scope>NUCLEOTIDE SEQUENCE [LARGE SCALE GENOMIC DNA]</scope>
</reference>
<dbReference type="PANTHER" id="PTHR33086:SF54">
    <property type="entry name" value="DUF1618 DOMAIN-CONTAINING PROTEIN"/>
    <property type="match status" value="1"/>
</dbReference>
<evidence type="ECO:0000256" key="1">
    <source>
        <dbReference type="SAM" id="MobiDB-lite"/>
    </source>
</evidence>
<dbReference type="Pfam" id="PF07762">
    <property type="entry name" value="DUF1618"/>
    <property type="match status" value="1"/>
</dbReference>
<feature type="domain" description="DUF1618" evidence="2">
    <location>
        <begin position="251"/>
        <end position="379"/>
    </location>
</feature>
<dbReference type="AlphaFoldDB" id="A0ABC8YM13"/>
<dbReference type="EMBL" id="OZ075126">
    <property type="protein sequence ID" value="CAL4944894.1"/>
    <property type="molecule type" value="Genomic_DNA"/>
</dbReference>
<organism evidence="3 4">
    <name type="scientific">Urochloa decumbens</name>
    <dbReference type="NCBI Taxonomy" id="240449"/>
    <lineage>
        <taxon>Eukaryota</taxon>
        <taxon>Viridiplantae</taxon>
        <taxon>Streptophyta</taxon>
        <taxon>Embryophyta</taxon>
        <taxon>Tracheophyta</taxon>
        <taxon>Spermatophyta</taxon>
        <taxon>Magnoliopsida</taxon>
        <taxon>Liliopsida</taxon>
        <taxon>Poales</taxon>
        <taxon>Poaceae</taxon>
        <taxon>PACMAD clade</taxon>
        <taxon>Panicoideae</taxon>
        <taxon>Panicodae</taxon>
        <taxon>Paniceae</taxon>
        <taxon>Melinidinae</taxon>
        <taxon>Urochloa</taxon>
    </lineage>
</organism>
<accession>A0ABC8YM13</accession>
<proteinExistence type="predicted"/>
<feature type="compositionally biased region" description="Basic residues" evidence="1">
    <location>
        <begin position="444"/>
        <end position="456"/>
    </location>
</feature>
<evidence type="ECO:0000313" key="3">
    <source>
        <dbReference type="EMBL" id="CAL4944894.1"/>
    </source>
</evidence>
<dbReference type="Proteomes" id="UP001497457">
    <property type="component" value="Chromosome 16b"/>
</dbReference>
<name>A0ABC8YM13_9POAL</name>
<dbReference type="InterPro" id="IPR011676">
    <property type="entry name" value="DUF1618"/>
</dbReference>
<evidence type="ECO:0000259" key="2">
    <source>
        <dbReference type="Pfam" id="PF07762"/>
    </source>
</evidence>
<protein>
    <recommendedName>
        <fullName evidence="2">DUF1618 domain-containing protein</fullName>
    </recommendedName>
</protein>
<evidence type="ECO:0000313" key="4">
    <source>
        <dbReference type="Proteomes" id="UP001497457"/>
    </source>
</evidence>
<sequence length="466" mass="51399">MDAAACSPRGLMVLSSRLVVHLPNVSPGPEWVPVRCASKEAYGCGELGERILYGLNLLVRRVGYPNLNSSLSMDLSYGALHCIQEDLGVPDYLQGLDGDMPRVEVMVQIAKAQVLVILLSFRLDNFEKRSYHLVYDATDASLYMIPYISSDLETTYTLVPVPARPAGGGGRGHELALAARKFWLQPGGAERGRLCVCTPATRAAAAASPAAPDDGGIGAGPWETKVHGCSQKLPQLFRVDVMFSSGDKVFWADLSQGVAYSDLRQGGSVVDVVFVKLPDGCQIDLRSLPKNVQIDPMNMSRTMGCVHGSIKFVCIDRGVTPPGNKIVKAWTLDLDRQEWKEDEGFTCPWEELWTKMCAMNASRLKDVPILEPQYPVLMPDGALCFLMPRARHKWGTSVKRPDYICSFDMLNKSCMCFGYVRNHHIIRPVVLPSDFFKGCNPAPLKKKPPTRKRKLPVRSIEEKGAS</sequence>
<feature type="region of interest" description="Disordered" evidence="1">
    <location>
        <begin position="442"/>
        <end position="466"/>
    </location>
</feature>
<reference evidence="4" key="1">
    <citation type="submission" date="2024-06" db="EMBL/GenBank/DDBJ databases">
        <authorList>
            <person name="Ryan C."/>
        </authorList>
    </citation>
    <scope>NUCLEOTIDE SEQUENCE [LARGE SCALE GENOMIC DNA]</scope>
</reference>
<keyword evidence="4" id="KW-1185">Reference proteome</keyword>
<gene>
    <name evidence="3" type="ORF">URODEC1_LOCUS35113</name>
</gene>
<dbReference type="PANTHER" id="PTHR33086">
    <property type="entry name" value="OS05G0468200 PROTEIN-RELATED"/>
    <property type="match status" value="1"/>
</dbReference>